<dbReference type="Pfam" id="PF01569">
    <property type="entry name" value="PAP2"/>
    <property type="match status" value="1"/>
</dbReference>
<accession>A0ABW7QGB3</accession>
<dbReference type="Proteomes" id="UP001610818">
    <property type="component" value="Unassembled WGS sequence"/>
</dbReference>
<gene>
    <name evidence="3" type="ORF">ACH4F9_03085</name>
</gene>
<sequence>MTASPARSASLPDLPRRTARAVTEAFAPSVLLILVLLAVGWQATPDRGRGHGLGWAALTAFLCSVLPYAFVHWGVRNERWADRHIPRRDQRLIPFLFAMACVVTAIALLSSSPGAPRDLLALATAMVVGLSMTLLITLSWKISVHTAVASGVTAVLLVTYGPVLLWFVPVPVLTAWSRVTLKDHTPVQTVAGAVVGATVATAVYRFVR</sequence>
<feature type="transmembrane region" description="Helical" evidence="1">
    <location>
        <begin position="147"/>
        <end position="167"/>
    </location>
</feature>
<feature type="transmembrane region" description="Helical" evidence="1">
    <location>
        <begin position="119"/>
        <end position="140"/>
    </location>
</feature>
<evidence type="ECO:0000313" key="4">
    <source>
        <dbReference type="Proteomes" id="UP001610818"/>
    </source>
</evidence>
<reference evidence="3 4" key="1">
    <citation type="submission" date="2024-10" db="EMBL/GenBank/DDBJ databases">
        <title>The Natural Products Discovery Center: Release of the First 8490 Sequenced Strains for Exploring Actinobacteria Biosynthetic Diversity.</title>
        <authorList>
            <person name="Kalkreuter E."/>
            <person name="Kautsar S.A."/>
            <person name="Yang D."/>
            <person name="Bader C.D."/>
            <person name="Teijaro C.N."/>
            <person name="Fluegel L."/>
            <person name="Davis C.M."/>
            <person name="Simpson J.R."/>
            <person name="Lauterbach L."/>
            <person name="Steele A.D."/>
            <person name="Gui C."/>
            <person name="Meng S."/>
            <person name="Li G."/>
            <person name="Viehrig K."/>
            <person name="Ye F."/>
            <person name="Su P."/>
            <person name="Kiefer A.F."/>
            <person name="Nichols A."/>
            <person name="Cepeda A.J."/>
            <person name="Yan W."/>
            <person name="Fan B."/>
            <person name="Jiang Y."/>
            <person name="Adhikari A."/>
            <person name="Zheng C.-J."/>
            <person name="Schuster L."/>
            <person name="Cowan T.M."/>
            <person name="Smanski M.J."/>
            <person name="Chevrette M.G."/>
            <person name="De Carvalho L.P.S."/>
            <person name="Shen B."/>
        </authorList>
    </citation>
    <scope>NUCLEOTIDE SEQUENCE [LARGE SCALE GENOMIC DNA]</scope>
    <source>
        <strain evidence="3 4">NPDC017990</strain>
    </source>
</reference>
<keyword evidence="1" id="KW-0812">Transmembrane</keyword>
<feature type="transmembrane region" description="Helical" evidence="1">
    <location>
        <begin position="53"/>
        <end position="71"/>
    </location>
</feature>
<dbReference type="SUPFAM" id="SSF48317">
    <property type="entry name" value="Acid phosphatase/Vanadium-dependent haloperoxidase"/>
    <property type="match status" value="1"/>
</dbReference>
<evidence type="ECO:0000256" key="1">
    <source>
        <dbReference type="SAM" id="Phobius"/>
    </source>
</evidence>
<comment type="caution">
    <text evidence="3">The sequence shown here is derived from an EMBL/GenBank/DDBJ whole genome shotgun (WGS) entry which is preliminary data.</text>
</comment>
<feature type="transmembrane region" description="Helical" evidence="1">
    <location>
        <begin position="187"/>
        <end position="207"/>
    </location>
</feature>
<keyword evidence="4" id="KW-1185">Reference proteome</keyword>
<proteinExistence type="predicted"/>
<keyword evidence="1" id="KW-1133">Transmembrane helix</keyword>
<dbReference type="EMBL" id="JBIRGQ010000001">
    <property type="protein sequence ID" value="MFH8543983.1"/>
    <property type="molecule type" value="Genomic_DNA"/>
</dbReference>
<feature type="transmembrane region" description="Helical" evidence="1">
    <location>
        <begin position="92"/>
        <end position="113"/>
    </location>
</feature>
<evidence type="ECO:0000259" key="2">
    <source>
        <dbReference type="Pfam" id="PF01569"/>
    </source>
</evidence>
<evidence type="ECO:0000313" key="3">
    <source>
        <dbReference type="EMBL" id="MFH8543983.1"/>
    </source>
</evidence>
<feature type="transmembrane region" description="Helical" evidence="1">
    <location>
        <begin position="21"/>
        <end position="41"/>
    </location>
</feature>
<feature type="domain" description="Phosphatidic acid phosphatase type 2/haloperoxidase" evidence="2">
    <location>
        <begin position="143"/>
        <end position="207"/>
    </location>
</feature>
<name>A0ABW7QGB3_9ACTN</name>
<dbReference type="InterPro" id="IPR036938">
    <property type="entry name" value="PAP2/HPO_sf"/>
</dbReference>
<dbReference type="RefSeq" id="WP_397707240.1">
    <property type="nucleotide sequence ID" value="NZ_JBIRGN010000001.1"/>
</dbReference>
<protein>
    <submittedName>
        <fullName evidence="3">Phosphatase PAP2 family protein</fullName>
    </submittedName>
</protein>
<keyword evidence="1" id="KW-0472">Membrane</keyword>
<dbReference type="InterPro" id="IPR000326">
    <property type="entry name" value="PAP2/HPO"/>
</dbReference>
<organism evidence="3 4">
    <name type="scientific">Streptomyces longisporoflavus</name>
    <dbReference type="NCBI Taxonomy" id="28044"/>
    <lineage>
        <taxon>Bacteria</taxon>
        <taxon>Bacillati</taxon>
        <taxon>Actinomycetota</taxon>
        <taxon>Actinomycetes</taxon>
        <taxon>Kitasatosporales</taxon>
        <taxon>Streptomycetaceae</taxon>
        <taxon>Streptomyces</taxon>
    </lineage>
</organism>